<comment type="caution">
    <text evidence="10">The sequence shown here is derived from an EMBL/GenBank/DDBJ whole genome shotgun (WGS) entry which is preliminary data.</text>
</comment>
<dbReference type="PANTHER" id="PTHR43284:SF1">
    <property type="entry name" value="ASPARAGINE SYNTHETASE"/>
    <property type="match status" value="1"/>
</dbReference>
<dbReference type="Pfam" id="PF00733">
    <property type="entry name" value="Asn_synthase"/>
    <property type="match status" value="1"/>
</dbReference>
<evidence type="ECO:0000313" key="10">
    <source>
        <dbReference type="EMBL" id="MDA5193598.1"/>
    </source>
</evidence>
<dbReference type="InterPro" id="IPR029055">
    <property type="entry name" value="Ntn_hydrolases_N"/>
</dbReference>
<dbReference type="Pfam" id="PF13537">
    <property type="entry name" value="GATase_7"/>
    <property type="match status" value="1"/>
</dbReference>
<keyword evidence="4" id="KW-0547">Nucleotide-binding</keyword>
<dbReference type="GO" id="GO:0006529">
    <property type="term" value="P:asparagine biosynthetic process"/>
    <property type="evidence" value="ECO:0007669"/>
    <property type="project" value="InterPro"/>
</dbReference>
<dbReference type="SUPFAM" id="SSF56235">
    <property type="entry name" value="N-terminal nucleophile aminohydrolases (Ntn hydrolases)"/>
    <property type="match status" value="1"/>
</dbReference>
<gene>
    <name evidence="10" type="ORF">NYP16_06475</name>
</gene>
<dbReference type="InterPro" id="IPR017932">
    <property type="entry name" value="GATase_2_dom"/>
</dbReference>
<accession>A0A9X3TXQ3</accession>
<dbReference type="PIRSF" id="PIRSF001589">
    <property type="entry name" value="Asn_synthetase_glu-h"/>
    <property type="match status" value="1"/>
</dbReference>
<evidence type="ECO:0000256" key="1">
    <source>
        <dbReference type="ARBA" id="ARBA00005187"/>
    </source>
</evidence>
<dbReference type="GO" id="GO:0005524">
    <property type="term" value="F:ATP binding"/>
    <property type="evidence" value="ECO:0007669"/>
    <property type="project" value="UniProtKB-KW"/>
</dbReference>
<reference evidence="10" key="2">
    <citation type="journal article" date="2023" name="Syst. Appl. Microbiol.">
        <title>Govania unica gen. nov., sp. nov., a rare biosphere bacterium that represents a novel family in the class Alphaproteobacteria.</title>
        <authorList>
            <person name="Vandamme P."/>
            <person name="Peeters C."/>
            <person name="Hettiarachchi A."/>
            <person name="Cnockaert M."/>
            <person name="Carlier A."/>
        </authorList>
    </citation>
    <scope>NUCLEOTIDE SEQUENCE</scope>
    <source>
        <strain evidence="10">LMG 31809</strain>
    </source>
</reference>
<dbReference type="PANTHER" id="PTHR43284">
    <property type="entry name" value="ASPARAGINE SYNTHETASE (GLUTAMINE-HYDROLYZING)"/>
    <property type="match status" value="1"/>
</dbReference>
<dbReference type="Proteomes" id="UP001141619">
    <property type="component" value="Unassembled WGS sequence"/>
</dbReference>
<sequence>MAGLTGWFGAAAESNVLGRMAAELWRGEGAGGAQSEHLTTGGVAAVSGHALADVARRGARIAAIHGRPRWDDPAFEVLAERDGWAASLIAAYEAHGPDFLTKLGGWFAVAVYDGDSGQGLVAIDRAGIATLAYGRARDGGFVFGSTTDAVRSYPAMPATVSGQAVFNFLFTYTVPSPTTIYDEQRKVLPGQVILWSKDGMRPEFYWTMPYTEARSGNARQLIPALLEQLGDGFRRSAAGVDADEAGAFLSGGLDSSTVAGLMARHYGDARTFTIGFNEPDFDESGYAQMAATHFNTRQHVYIPTPDDVLALVPQIAEIYDEPYGNTSAVPAYCCARMAREQGVSVMFAGDGGDEIFGGNERYAHMQTIEQYGAIPAFLRAGLLEPLLNLPGMASLPLVAKAQSLARRYAIPMPDRIFSYGFLADAPLHEVLTDHIAGGVNAGEPLEILREVYNRPQHADILQRMMHMDLKSALADNDLRKVNRMCALAGVEVRYPFLDDKVMAFAASVPSSVLLPGSNLRKFYKDAMRGFLPDAILTKTKHGFGLPFAQWIKGHRGLQELVRSYLSDAGKRGYFEPAFLARVQAAASDSVFSDLDGFAWDIAVLELWLQRHADRKTDEKNG</sequence>
<feature type="domain" description="Glutamine amidotransferase type-2" evidence="9">
    <location>
        <begin position="88"/>
        <end position="150"/>
    </location>
</feature>
<dbReference type="Gene3D" id="3.40.50.620">
    <property type="entry name" value="HUPs"/>
    <property type="match status" value="1"/>
</dbReference>
<dbReference type="RefSeq" id="WP_274943298.1">
    <property type="nucleotide sequence ID" value="NZ_JANWOI010000002.1"/>
</dbReference>
<comment type="catalytic activity">
    <reaction evidence="6">
        <text>L-aspartate + L-glutamine + ATP + H2O = L-asparagine + L-glutamate + AMP + diphosphate + H(+)</text>
        <dbReference type="Rhea" id="RHEA:12228"/>
        <dbReference type="ChEBI" id="CHEBI:15377"/>
        <dbReference type="ChEBI" id="CHEBI:15378"/>
        <dbReference type="ChEBI" id="CHEBI:29985"/>
        <dbReference type="ChEBI" id="CHEBI:29991"/>
        <dbReference type="ChEBI" id="CHEBI:30616"/>
        <dbReference type="ChEBI" id="CHEBI:33019"/>
        <dbReference type="ChEBI" id="CHEBI:58048"/>
        <dbReference type="ChEBI" id="CHEBI:58359"/>
        <dbReference type="ChEBI" id="CHEBI:456215"/>
        <dbReference type="EC" id="6.3.5.4"/>
    </reaction>
</comment>
<dbReference type="AlphaFoldDB" id="A0A9X3TXQ3"/>
<evidence type="ECO:0000256" key="6">
    <source>
        <dbReference type="ARBA" id="ARBA00048741"/>
    </source>
</evidence>
<reference evidence="10" key="1">
    <citation type="submission" date="2022-08" db="EMBL/GenBank/DDBJ databases">
        <authorList>
            <person name="Vandamme P."/>
            <person name="Hettiarachchi A."/>
            <person name="Peeters C."/>
            <person name="Cnockaert M."/>
            <person name="Carlier A."/>
        </authorList>
    </citation>
    <scope>NUCLEOTIDE SEQUENCE</scope>
    <source>
        <strain evidence="10">LMG 31809</strain>
    </source>
</reference>
<protein>
    <recommendedName>
        <fullName evidence="3">asparagine synthase (glutamine-hydrolyzing)</fullName>
        <ecNumber evidence="3">6.3.5.4</ecNumber>
    </recommendedName>
</protein>
<dbReference type="GO" id="GO:0004066">
    <property type="term" value="F:asparagine synthase (glutamine-hydrolyzing) activity"/>
    <property type="evidence" value="ECO:0007669"/>
    <property type="project" value="UniProtKB-EC"/>
</dbReference>
<organism evidence="10 11">
    <name type="scientific">Govanella unica</name>
    <dbReference type="NCBI Taxonomy" id="2975056"/>
    <lineage>
        <taxon>Bacteria</taxon>
        <taxon>Pseudomonadati</taxon>
        <taxon>Pseudomonadota</taxon>
        <taxon>Alphaproteobacteria</taxon>
        <taxon>Emcibacterales</taxon>
        <taxon>Govanellaceae</taxon>
        <taxon>Govanella</taxon>
    </lineage>
</organism>
<name>A0A9X3TXQ3_9PROT</name>
<keyword evidence="11" id="KW-1185">Reference proteome</keyword>
<evidence type="ECO:0000256" key="5">
    <source>
        <dbReference type="ARBA" id="ARBA00022840"/>
    </source>
</evidence>
<dbReference type="GO" id="GO:0005829">
    <property type="term" value="C:cytosol"/>
    <property type="evidence" value="ECO:0007669"/>
    <property type="project" value="TreeGrafter"/>
</dbReference>
<dbReference type="EMBL" id="JANWOI010000002">
    <property type="protein sequence ID" value="MDA5193598.1"/>
    <property type="molecule type" value="Genomic_DNA"/>
</dbReference>
<keyword evidence="5" id="KW-0067">ATP-binding</keyword>
<evidence type="ECO:0000256" key="3">
    <source>
        <dbReference type="ARBA" id="ARBA00012737"/>
    </source>
</evidence>
<dbReference type="EC" id="6.3.5.4" evidence="3"/>
<feature type="domain" description="Asparagine synthetase" evidence="8">
    <location>
        <begin position="244"/>
        <end position="609"/>
    </location>
</feature>
<comment type="pathway">
    <text evidence="1">Amino-acid biosynthesis; L-asparagine biosynthesis; L-asparagine from L-aspartate (L-Gln route): step 1/1.</text>
</comment>
<feature type="site" description="Important for beta-aspartyl-AMP intermediate formation" evidence="7">
    <location>
        <position position="350"/>
    </location>
</feature>
<evidence type="ECO:0000259" key="8">
    <source>
        <dbReference type="Pfam" id="PF00733"/>
    </source>
</evidence>
<dbReference type="InterPro" id="IPR001962">
    <property type="entry name" value="Asn_synthase"/>
</dbReference>
<dbReference type="CDD" id="cd01991">
    <property type="entry name" value="Asn_synthase_B_C"/>
    <property type="match status" value="1"/>
</dbReference>
<evidence type="ECO:0000256" key="4">
    <source>
        <dbReference type="ARBA" id="ARBA00022741"/>
    </source>
</evidence>
<evidence type="ECO:0000259" key="9">
    <source>
        <dbReference type="Pfam" id="PF13537"/>
    </source>
</evidence>
<evidence type="ECO:0000256" key="7">
    <source>
        <dbReference type="PIRSR" id="PIRSR001589-3"/>
    </source>
</evidence>
<evidence type="ECO:0000313" key="11">
    <source>
        <dbReference type="Proteomes" id="UP001141619"/>
    </source>
</evidence>
<evidence type="ECO:0000256" key="2">
    <source>
        <dbReference type="ARBA" id="ARBA00005752"/>
    </source>
</evidence>
<proteinExistence type="inferred from homology"/>
<dbReference type="Gene3D" id="3.60.20.10">
    <property type="entry name" value="Glutamine Phosphoribosylpyrophosphate, subunit 1, domain 1"/>
    <property type="match status" value="1"/>
</dbReference>
<dbReference type="InterPro" id="IPR014729">
    <property type="entry name" value="Rossmann-like_a/b/a_fold"/>
</dbReference>
<comment type="similarity">
    <text evidence="2">Belongs to the asparagine synthetase family.</text>
</comment>
<dbReference type="SUPFAM" id="SSF52402">
    <property type="entry name" value="Adenine nucleotide alpha hydrolases-like"/>
    <property type="match status" value="1"/>
</dbReference>
<dbReference type="InterPro" id="IPR006426">
    <property type="entry name" value="Asn_synth_AEB"/>
</dbReference>
<dbReference type="InterPro" id="IPR051786">
    <property type="entry name" value="ASN_synthetase/amidase"/>
</dbReference>